<dbReference type="Proteomes" id="UP000823894">
    <property type="component" value="Unassembled WGS sequence"/>
</dbReference>
<dbReference type="SMART" id="SM00646">
    <property type="entry name" value="Ami_3"/>
    <property type="match status" value="1"/>
</dbReference>
<feature type="compositionally biased region" description="Polar residues" evidence="2">
    <location>
        <begin position="89"/>
        <end position="110"/>
    </location>
</feature>
<dbReference type="GO" id="GO:0030288">
    <property type="term" value="C:outer membrane-bounded periplasmic space"/>
    <property type="evidence" value="ECO:0007669"/>
    <property type="project" value="TreeGrafter"/>
</dbReference>
<proteinExistence type="predicted"/>
<dbReference type="InterPro" id="IPR050695">
    <property type="entry name" value="N-acetylmuramoyl_amidase_3"/>
</dbReference>
<evidence type="ECO:0000256" key="2">
    <source>
        <dbReference type="SAM" id="MobiDB-lite"/>
    </source>
</evidence>
<dbReference type="EMBL" id="DWWK01000054">
    <property type="protein sequence ID" value="HJC38273.1"/>
    <property type="molecule type" value="Genomic_DNA"/>
</dbReference>
<feature type="domain" description="Ricin B lectin" evidence="3">
    <location>
        <begin position="555"/>
        <end position="698"/>
    </location>
</feature>
<feature type="region of interest" description="Disordered" evidence="2">
    <location>
        <begin position="32"/>
        <end position="110"/>
    </location>
</feature>
<feature type="compositionally biased region" description="Polar residues" evidence="2">
    <location>
        <begin position="64"/>
        <end position="76"/>
    </location>
</feature>
<reference evidence="5" key="1">
    <citation type="journal article" date="2021" name="PeerJ">
        <title>Extensive microbial diversity within the chicken gut microbiome revealed by metagenomics and culture.</title>
        <authorList>
            <person name="Gilroy R."/>
            <person name="Ravi A."/>
            <person name="Getino M."/>
            <person name="Pursley I."/>
            <person name="Horton D.L."/>
            <person name="Alikhan N.F."/>
            <person name="Baker D."/>
            <person name="Gharbi K."/>
            <person name="Hall N."/>
            <person name="Watson M."/>
            <person name="Adriaenssens E.M."/>
            <person name="Foster-Nyarko E."/>
            <person name="Jarju S."/>
            <person name="Secka A."/>
            <person name="Antonio M."/>
            <person name="Oren A."/>
            <person name="Chaudhuri R.R."/>
            <person name="La Ragione R."/>
            <person name="Hildebrand F."/>
            <person name="Pallen M.J."/>
        </authorList>
    </citation>
    <scope>NUCLEOTIDE SEQUENCE</scope>
    <source>
        <strain evidence="5">ChiGjej1B1-1692</strain>
    </source>
</reference>
<evidence type="ECO:0000259" key="3">
    <source>
        <dbReference type="SMART" id="SM00458"/>
    </source>
</evidence>
<dbReference type="GO" id="GO:0009253">
    <property type="term" value="P:peptidoglycan catabolic process"/>
    <property type="evidence" value="ECO:0007669"/>
    <property type="project" value="InterPro"/>
</dbReference>
<dbReference type="PANTHER" id="PTHR30404:SF0">
    <property type="entry name" value="N-ACETYLMURAMOYL-L-ALANINE AMIDASE AMIC"/>
    <property type="match status" value="1"/>
</dbReference>
<dbReference type="Pfam" id="PF14200">
    <property type="entry name" value="RicinB_lectin_2"/>
    <property type="match status" value="8"/>
</dbReference>
<dbReference type="SMART" id="SM00458">
    <property type="entry name" value="RICIN"/>
    <property type="match status" value="6"/>
</dbReference>
<dbReference type="GO" id="GO:0004040">
    <property type="term" value="F:amidase activity"/>
    <property type="evidence" value="ECO:0007669"/>
    <property type="project" value="InterPro"/>
</dbReference>
<accession>A0A9D2NVN2</accession>
<dbReference type="GO" id="GO:0008745">
    <property type="term" value="F:N-acetylmuramoyl-L-alanine amidase activity"/>
    <property type="evidence" value="ECO:0007669"/>
    <property type="project" value="InterPro"/>
</dbReference>
<evidence type="ECO:0000313" key="6">
    <source>
        <dbReference type="Proteomes" id="UP000823894"/>
    </source>
</evidence>
<sequence>MKKAISNLTAVVLLFCLILGNIPVGIVYGAESGQSGDSTMVSSEDNKEVSDMDGKNDSEGILQNEEQNGADSQQEGALSEPAGEKDENGSGQTQENNQVSEELSGENDTYSAEPIEENELHYIYIESPYLETPATQRIVFSFEKAFTEYDRISITVLNTAGAEEEWELAKSVDNLYLFEKQYADEKTAEIYEVTSFNIERNGALEKIAVDAMETKAQFGVNQEYEGIDELAPLDEEQAAEEAGVETSVVTIDENGVTEAQDNIASALEEAGASTPAGLSDITGRTGNIVVALDPGHDSTHAGASAFGLREEDLTLKIANYCKEELETYAGVTVYMTRTSSVCPHPGGSSGSDIAARADAAAAAGAKIFVSFHLNSSTSSAAAGAEVIVPNSSWKPQVGQEGRALAEQIMTELTKLGLGDRGIYSKDTTINERYPDGSISDYFSVQIYNKENGIPGIIVEHAFISNSNDVNRFLASESGLKQLGVADATGIAKYLGLVKTGTKVSVKEGTYVIQSALGSDKVVEVPSASQNAVSIALGNKDEGKSSQRFEIVSTGDGYYNIIAEHSGKALEVKGGSSAAGTAIQQNTLNRNSLAQKWCFMSAGDGYYYLCSALGTYMDVQSAVNSSGTPVWTYTFNGSTAQKWKLSESDYQPIANGTYTLGNGLNTNLVLDVDSASQADYANVQLYTSNDTSAQRFEITYVGGGYYKITAEHSGKAVDILNASNASGANVQQYTWNGSDAQLWKFVDAGNGMYYVRSKLGTVLGLSTESAAAGTNVCMQNMSQTNSKKWKITESESRPIKDGKYVISNILSEYQVLCVKNGNVELGTYSGSGDQIFNISYVGNGYYKIISEATSKSFDVYSGLVDAGTNLQEWTWNGSDAQLWKFIDNGDGSFYIKSKLGTVIDVSGGVIQSGRNVQMYTINGSSAQKWQLDSERAPGNTLDIENGTYTIKNSTNTKQVLDVNSALTGNGANVQTYSSNNTSAQRFEVLYVGDGYYQILAEHSGKALDILNASTSSGANVQQYDQNGSDAQLWRFIDAGDGTIYIQSKLGTVLDINGAAASGSNVQMSSGMGMKKSQKWVLEKSEYRPVEDGLYSLRSAVHTEYAVDIANASKADNANAWLYYYNGSEPQRFETEYVGNGYYKLTVKHSGMVLECDSSTYKAGANVRQGVWDGSDGQLWKFVSAGNSGYYVKSKTGTVLDINSAVYAAGTNVQTYKANGTDAQKWKLNKEYETVNIEEGVYTIQTSLNKERVLDIPGASSADGANVQIYTSNDTLAQQFKITAVRDGYYKIENKSSGKVLDIANASPASGANVQQYSWNNSDAQLWRFLDAGNGKYFIQSKLGTVLDLLNAVTTPGNNVQAYELNLSDAQKWVLINDGFYRIMGKTSVTVSQMVSFYKDNAKVSYPYSKTDVPTINDFCKIYIEECEAEGVKAEVAFAQAMMETAFLRFGGDVDKDQYNFAGLGAVGNGVKGESFPDIRTGIRAQVQHLKAYASTEPLKLEQVDNRFGYVKRGVAEYVEWLGMQENPNSTDSVKYGWASAENYGYNIVNLYITPMKEY</sequence>
<dbReference type="CDD" id="cd02696">
    <property type="entry name" value="MurNAc-LAA"/>
    <property type="match status" value="1"/>
</dbReference>
<feature type="domain" description="MurNAc-LAA" evidence="4">
    <location>
        <begin position="357"/>
        <end position="491"/>
    </location>
</feature>
<dbReference type="Pfam" id="PF01832">
    <property type="entry name" value="Glucosaminidase"/>
    <property type="match status" value="1"/>
</dbReference>
<evidence type="ECO:0000313" key="5">
    <source>
        <dbReference type="EMBL" id="HJC38273.1"/>
    </source>
</evidence>
<dbReference type="PROSITE" id="PS50231">
    <property type="entry name" value="RICIN_B_LECTIN"/>
    <property type="match status" value="6"/>
</dbReference>
<reference evidence="5" key="2">
    <citation type="submission" date="2021-04" db="EMBL/GenBank/DDBJ databases">
        <authorList>
            <person name="Gilroy R."/>
        </authorList>
    </citation>
    <scope>NUCLEOTIDE SEQUENCE</scope>
    <source>
        <strain evidence="5">ChiGjej1B1-1692</strain>
    </source>
</reference>
<dbReference type="PANTHER" id="PTHR30404">
    <property type="entry name" value="N-ACETYLMURAMOYL-L-ALANINE AMIDASE"/>
    <property type="match status" value="1"/>
</dbReference>
<feature type="compositionally biased region" description="Basic and acidic residues" evidence="2">
    <location>
        <begin position="44"/>
        <end position="58"/>
    </location>
</feature>
<feature type="domain" description="Ricin B lectin" evidence="3">
    <location>
        <begin position="1138"/>
        <end position="1281"/>
    </location>
</feature>
<feature type="compositionally biased region" description="Polar residues" evidence="2">
    <location>
        <begin position="32"/>
        <end position="43"/>
    </location>
</feature>
<dbReference type="CDD" id="cd00161">
    <property type="entry name" value="beta-trefoil_Ricin-like"/>
    <property type="match status" value="6"/>
</dbReference>
<dbReference type="InterPro" id="IPR035992">
    <property type="entry name" value="Ricin_B-like_lectins"/>
</dbReference>
<feature type="domain" description="Ricin B lectin" evidence="3">
    <location>
        <begin position="1285"/>
        <end position="1421"/>
    </location>
</feature>
<dbReference type="InterPro" id="IPR002508">
    <property type="entry name" value="MurNAc-LAA_cat"/>
</dbReference>
<protein>
    <submittedName>
        <fullName evidence="5">RICIN domain-containing protein</fullName>
    </submittedName>
</protein>
<evidence type="ECO:0000256" key="1">
    <source>
        <dbReference type="ARBA" id="ARBA00022801"/>
    </source>
</evidence>
<dbReference type="SUPFAM" id="SSF50370">
    <property type="entry name" value="Ricin B-like lectins"/>
    <property type="match status" value="6"/>
</dbReference>
<dbReference type="InterPro" id="IPR002901">
    <property type="entry name" value="MGlyc_endo_b_GlcNAc-like_dom"/>
</dbReference>
<dbReference type="Gene3D" id="2.80.10.50">
    <property type="match status" value="12"/>
</dbReference>
<dbReference type="SUPFAM" id="SSF53187">
    <property type="entry name" value="Zn-dependent exopeptidases"/>
    <property type="match status" value="1"/>
</dbReference>
<dbReference type="Gene3D" id="3.40.630.40">
    <property type="entry name" value="Zn-dependent exopeptidases"/>
    <property type="match status" value="1"/>
</dbReference>
<dbReference type="InterPro" id="IPR000772">
    <property type="entry name" value="Ricin_B_lectin"/>
</dbReference>
<keyword evidence="1" id="KW-0378">Hydrolase</keyword>
<dbReference type="Pfam" id="PF01520">
    <property type="entry name" value="Amidase_3"/>
    <property type="match status" value="1"/>
</dbReference>
<feature type="domain" description="Ricin B lectin" evidence="3">
    <location>
        <begin position="992"/>
        <end position="1134"/>
    </location>
</feature>
<feature type="domain" description="Ricin B lectin" evidence="3">
    <location>
        <begin position="702"/>
        <end position="838"/>
    </location>
</feature>
<feature type="domain" description="Ricin B lectin" evidence="3">
    <location>
        <begin position="842"/>
        <end position="988"/>
    </location>
</feature>
<name>A0A9D2NVN2_9FIRM</name>
<gene>
    <name evidence="5" type="ORF">H9757_04325</name>
</gene>
<organism evidence="5 6">
    <name type="scientific">Candidatus Mediterraneibacter faecigallinarum</name>
    <dbReference type="NCBI Taxonomy" id="2838669"/>
    <lineage>
        <taxon>Bacteria</taxon>
        <taxon>Bacillati</taxon>
        <taxon>Bacillota</taxon>
        <taxon>Clostridia</taxon>
        <taxon>Lachnospirales</taxon>
        <taxon>Lachnospiraceae</taxon>
        <taxon>Mediterraneibacter</taxon>
    </lineage>
</organism>
<comment type="caution">
    <text evidence="5">The sequence shown here is derived from an EMBL/GenBank/DDBJ whole genome shotgun (WGS) entry which is preliminary data.</text>
</comment>
<evidence type="ECO:0000259" key="4">
    <source>
        <dbReference type="SMART" id="SM00646"/>
    </source>
</evidence>